<evidence type="ECO:0000313" key="1">
    <source>
        <dbReference type="EMBL" id="GIX89511.1"/>
    </source>
</evidence>
<comment type="caution">
    <text evidence="1">The sequence shown here is derived from an EMBL/GenBank/DDBJ whole genome shotgun (WGS) entry which is preliminary data.</text>
</comment>
<dbReference type="EMBL" id="BPLR01003872">
    <property type="protein sequence ID" value="GIX89511.1"/>
    <property type="molecule type" value="Genomic_DNA"/>
</dbReference>
<sequence>MDFKNIVQNGKLGEDNNQIQMRVVNHTRKTSSIMDEICEHRKPPATTLNDHPNDRYASGRVHGMVRIYLGSPDPQHIKSNLGIGLLRDLGFLQMRDCLPRKNPLTPLVPAGVSTSLTPKSIK</sequence>
<reference evidence="1 2" key="1">
    <citation type="submission" date="2021-06" db="EMBL/GenBank/DDBJ databases">
        <title>Caerostris extrusa draft genome.</title>
        <authorList>
            <person name="Kono N."/>
            <person name="Arakawa K."/>
        </authorList>
    </citation>
    <scope>NUCLEOTIDE SEQUENCE [LARGE SCALE GENOMIC DNA]</scope>
</reference>
<dbReference type="Proteomes" id="UP001054945">
    <property type="component" value="Unassembled WGS sequence"/>
</dbReference>
<organism evidence="1 2">
    <name type="scientific">Caerostris extrusa</name>
    <name type="common">Bark spider</name>
    <name type="synonym">Caerostris bankana</name>
    <dbReference type="NCBI Taxonomy" id="172846"/>
    <lineage>
        <taxon>Eukaryota</taxon>
        <taxon>Metazoa</taxon>
        <taxon>Ecdysozoa</taxon>
        <taxon>Arthropoda</taxon>
        <taxon>Chelicerata</taxon>
        <taxon>Arachnida</taxon>
        <taxon>Araneae</taxon>
        <taxon>Araneomorphae</taxon>
        <taxon>Entelegynae</taxon>
        <taxon>Araneoidea</taxon>
        <taxon>Araneidae</taxon>
        <taxon>Caerostris</taxon>
    </lineage>
</organism>
<protein>
    <submittedName>
        <fullName evidence="1">Uncharacterized protein</fullName>
    </submittedName>
</protein>
<accession>A0AAV4NZY1</accession>
<keyword evidence="2" id="KW-1185">Reference proteome</keyword>
<evidence type="ECO:0000313" key="2">
    <source>
        <dbReference type="Proteomes" id="UP001054945"/>
    </source>
</evidence>
<gene>
    <name evidence="1" type="ORF">CEXT_383761</name>
</gene>
<name>A0AAV4NZY1_CAEEX</name>
<proteinExistence type="predicted"/>
<dbReference type="AlphaFoldDB" id="A0AAV4NZY1"/>